<dbReference type="GO" id="GO:0003700">
    <property type="term" value="F:DNA-binding transcription factor activity"/>
    <property type="evidence" value="ECO:0007669"/>
    <property type="project" value="InterPro"/>
</dbReference>
<feature type="domain" description="HTH merR-type" evidence="2">
    <location>
        <begin position="1"/>
        <end position="69"/>
    </location>
</feature>
<dbReference type="STRING" id="1077974.GOEFS_132_00210"/>
<dbReference type="GO" id="GO:0003677">
    <property type="term" value="F:DNA binding"/>
    <property type="evidence" value="ECO:0007669"/>
    <property type="project" value="UniProtKB-KW"/>
</dbReference>
<dbReference type="AlphaFoldDB" id="H0R6T9"/>
<dbReference type="Pfam" id="PF13411">
    <property type="entry name" value="MerR_1"/>
    <property type="match status" value="1"/>
</dbReference>
<comment type="caution">
    <text evidence="3">The sequence shown here is derived from an EMBL/GenBank/DDBJ whole genome shotgun (WGS) entry which is preliminary data.</text>
</comment>
<dbReference type="CDD" id="cd00592">
    <property type="entry name" value="HTH_MerR-like"/>
    <property type="match status" value="1"/>
</dbReference>
<reference evidence="3 4" key="1">
    <citation type="submission" date="2011-12" db="EMBL/GenBank/DDBJ databases">
        <title>Whole genome shotgun sequence of Gordonia effusa NBRC 100432.</title>
        <authorList>
            <person name="Yoshida I."/>
            <person name="Takarada H."/>
            <person name="Hosoyama A."/>
            <person name="Tsuchikane K."/>
            <person name="Katsumata H."/>
            <person name="Yamazaki S."/>
            <person name="Fujita N."/>
        </authorList>
    </citation>
    <scope>NUCLEOTIDE SEQUENCE [LARGE SCALE GENOMIC DNA]</scope>
    <source>
        <strain evidence="3 4">NBRC 100432</strain>
    </source>
</reference>
<accession>H0R6T9</accession>
<gene>
    <name evidence="3" type="ORF">GOEFS_132_00210</name>
</gene>
<evidence type="ECO:0000313" key="3">
    <source>
        <dbReference type="EMBL" id="GAB20790.1"/>
    </source>
</evidence>
<sequence length="254" mass="27840">MRIGELAGLAGVSPRTVRHYHQLRVLPEPRRDGNGYRHYDLTDLIRLLRVRGLTDLGMSLDEVAHTVADDSHADLIEILTEIDSSLAAQQDAIQAKRDRIAAVVDADGEMRSEALLAILTTLTDTLGPEHPQFDREAAIAELLDHTVSANSATEISQMYSRIAADDLLRQQILNLTAEFEKLADEPESSPRVEEIVKAFTRFQPALLALTPPELVDDSGDSITASAILRAASTGLSAAQRRCLTLLTDNIRNQS</sequence>
<evidence type="ECO:0000259" key="2">
    <source>
        <dbReference type="PROSITE" id="PS50937"/>
    </source>
</evidence>
<evidence type="ECO:0000256" key="1">
    <source>
        <dbReference type="ARBA" id="ARBA00023125"/>
    </source>
</evidence>
<dbReference type="PANTHER" id="PTHR30204">
    <property type="entry name" value="REDOX-CYCLING DRUG-SENSING TRANSCRIPTIONAL ACTIVATOR SOXR"/>
    <property type="match status" value="1"/>
</dbReference>
<dbReference type="PROSITE" id="PS50937">
    <property type="entry name" value="HTH_MERR_2"/>
    <property type="match status" value="1"/>
</dbReference>
<keyword evidence="4" id="KW-1185">Reference proteome</keyword>
<dbReference type="Gene3D" id="1.10.1660.10">
    <property type="match status" value="1"/>
</dbReference>
<dbReference type="InterPro" id="IPR009061">
    <property type="entry name" value="DNA-bd_dom_put_sf"/>
</dbReference>
<dbReference type="InterPro" id="IPR047057">
    <property type="entry name" value="MerR_fam"/>
</dbReference>
<dbReference type="SMART" id="SM00422">
    <property type="entry name" value="HTH_MERR"/>
    <property type="match status" value="1"/>
</dbReference>
<protein>
    <submittedName>
        <fullName evidence="3">Putative MerR family transcriptional regulator</fullName>
    </submittedName>
</protein>
<dbReference type="RefSeq" id="WP_007320125.1">
    <property type="nucleotide sequence ID" value="NZ_BAEH01000132.1"/>
</dbReference>
<dbReference type="OrthoDB" id="4569196at2"/>
<dbReference type="PANTHER" id="PTHR30204:SF93">
    <property type="entry name" value="HTH MERR-TYPE DOMAIN-CONTAINING PROTEIN"/>
    <property type="match status" value="1"/>
</dbReference>
<dbReference type="Proteomes" id="UP000035034">
    <property type="component" value="Unassembled WGS sequence"/>
</dbReference>
<dbReference type="SUPFAM" id="SSF46955">
    <property type="entry name" value="Putative DNA-binding domain"/>
    <property type="match status" value="1"/>
</dbReference>
<dbReference type="EMBL" id="BAEH01000132">
    <property type="protein sequence ID" value="GAB20790.1"/>
    <property type="molecule type" value="Genomic_DNA"/>
</dbReference>
<proteinExistence type="predicted"/>
<keyword evidence="1" id="KW-0238">DNA-binding</keyword>
<organism evidence="3 4">
    <name type="scientific">Gordonia effusa NBRC 100432</name>
    <dbReference type="NCBI Taxonomy" id="1077974"/>
    <lineage>
        <taxon>Bacteria</taxon>
        <taxon>Bacillati</taxon>
        <taxon>Actinomycetota</taxon>
        <taxon>Actinomycetes</taxon>
        <taxon>Mycobacteriales</taxon>
        <taxon>Gordoniaceae</taxon>
        <taxon>Gordonia</taxon>
    </lineage>
</organism>
<dbReference type="InterPro" id="IPR000551">
    <property type="entry name" value="MerR-type_HTH_dom"/>
</dbReference>
<dbReference type="PRINTS" id="PR00040">
    <property type="entry name" value="HTHMERR"/>
</dbReference>
<evidence type="ECO:0000313" key="4">
    <source>
        <dbReference type="Proteomes" id="UP000035034"/>
    </source>
</evidence>
<dbReference type="eggNOG" id="COG0789">
    <property type="taxonomic scope" value="Bacteria"/>
</dbReference>
<name>H0R6T9_9ACTN</name>